<proteinExistence type="predicted"/>
<accession>A0A2T5J954</accession>
<evidence type="ECO:0000313" key="2">
    <source>
        <dbReference type="Proteomes" id="UP000244168"/>
    </source>
</evidence>
<sequence length="66" mass="7111">MKSQIYQILDFCFSVKCFCMKESEELSGGTSRGAAVTQLGLGSAALSLIPLLEHALAECRTEKNGK</sequence>
<comment type="caution">
    <text evidence="1">The sequence shown here is derived from an EMBL/GenBank/DDBJ whole genome shotgun (WGS) entry which is preliminary data.</text>
</comment>
<protein>
    <submittedName>
        <fullName evidence="1">Uncharacterized protein</fullName>
    </submittedName>
</protein>
<organism evidence="1 2">
    <name type="scientific">Mucilaginibacter yixingensis</name>
    <dbReference type="NCBI Taxonomy" id="1295612"/>
    <lineage>
        <taxon>Bacteria</taxon>
        <taxon>Pseudomonadati</taxon>
        <taxon>Bacteroidota</taxon>
        <taxon>Sphingobacteriia</taxon>
        <taxon>Sphingobacteriales</taxon>
        <taxon>Sphingobacteriaceae</taxon>
        <taxon>Mucilaginibacter</taxon>
    </lineage>
</organism>
<dbReference type="Proteomes" id="UP000244168">
    <property type="component" value="Unassembled WGS sequence"/>
</dbReference>
<dbReference type="EMBL" id="QAOQ01000004">
    <property type="protein sequence ID" value="PTQ96544.1"/>
    <property type="molecule type" value="Genomic_DNA"/>
</dbReference>
<evidence type="ECO:0000313" key="1">
    <source>
        <dbReference type="EMBL" id="PTQ96544.1"/>
    </source>
</evidence>
<dbReference type="AlphaFoldDB" id="A0A2T5J954"/>
<reference evidence="1 2" key="1">
    <citation type="submission" date="2018-04" db="EMBL/GenBank/DDBJ databases">
        <title>Genomic Encyclopedia of Archaeal and Bacterial Type Strains, Phase II (KMG-II): from individual species to whole genera.</title>
        <authorList>
            <person name="Goeker M."/>
        </authorList>
    </citation>
    <scope>NUCLEOTIDE SEQUENCE [LARGE SCALE GENOMIC DNA]</scope>
    <source>
        <strain evidence="1 2">DSM 26809</strain>
    </source>
</reference>
<gene>
    <name evidence="1" type="ORF">C8P68_10428</name>
</gene>
<keyword evidence="2" id="KW-1185">Reference proteome</keyword>
<name>A0A2T5J954_9SPHI</name>